<dbReference type="SMART" id="SM00028">
    <property type="entry name" value="TPR"/>
    <property type="match status" value="3"/>
</dbReference>
<dbReference type="InterPro" id="IPR001387">
    <property type="entry name" value="Cro/C1-type_HTH"/>
</dbReference>
<dbReference type="InterPro" id="IPR010982">
    <property type="entry name" value="Lambda_DNA-bd_dom_sf"/>
</dbReference>
<dbReference type="GO" id="GO:0003677">
    <property type="term" value="F:DNA binding"/>
    <property type="evidence" value="ECO:0007669"/>
    <property type="project" value="InterPro"/>
</dbReference>
<dbReference type="InterPro" id="IPR019734">
    <property type="entry name" value="TPR_rpt"/>
</dbReference>
<gene>
    <name evidence="2" type="ORF">ACD_4C00089G0001</name>
</gene>
<name>K2FYL9_9BACT</name>
<dbReference type="EMBL" id="AMFJ01000605">
    <property type="protein sequence ID" value="EKE26997.1"/>
    <property type="molecule type" value="Genomic_DNA"/>
</dbReference>
<reference evidence="2" key="1">
    <citation type="journal article" date="2012" name="Science">
        <title>Fermentation, hydrogen, and sulfur metabolism in multiple uncultivated bacterial phyla.</title>
        <authorList>
            <person name="Wrighton K.C."/>
            <person name="Thomas B.C."/>
            <person name="Sharon I."/>
            <person name="Miller C.S."/>
            <person name="Castelle C.J."/>
            <person name="VerBerkmoes N.C."/>
            <person name="Wilkins M.J."/>
            <person name="Hettich R.L."/>
            <person name="Lipton M.S."/>
            <person name="Williams K.H."/>
            <person name="Long P.E."/>
            <person name="Banfield J.F."/>
        </authorList>
    </citation>
    <scope>NUCLEOTIDE SEQUENCE [LARGE SCALE GENOMIC DNA]</scope>
</reference>
<feature type="domain" description="HTH cro/C1-type" evidence="1">
    <location>
        <begin position="19"/>
        <end position="71"/>
    </location>
</feature>
<sequence length="347" mass="40732">MTNKLPQNVFEVRTFAEKFKELRELADLKQGLIANKLYSKSGISMIERGVRLPAMENRKQLVKKIKRLSDLDFDVDLYKTSAEEDLFLLFEKHKAIILSDKNVYNQILIEAEKHNADLLLATLHHSVGKNLYKDEQYRESVRECTIALTYASMNNYKRAYIHKSLADSYHILNELLSAESNLEMALKLNKDESEFRFRCLFLLAKVYENQKDSKRCWATLRKIYKDYDDPIKHEYADMVKAYIMHEDGNIAEAIQFAEEKLKKASDENKAYWLYNLSAFCKNNKDYDKSIIYLKKSIKREDNKSNRIKSFVMLGEVYILTMRVSEARNILISVHDDVIKLGDIYQIL</sequence>
<evidence type="ECO:0000259" key="1">
    <source>
        <dbReference type="PROSITE" id="PS50943"/>
    </source>
</evidence>
<dbReference type="Gene3D" id="1.25.40.10">
    <property type="entry name" value="Tetratricopeptide repeat domain"/>
    <property type="match status" value="2"/>
</dbReference>
<organism evidence="2">
    <name type="scientific">uncultured bacterium</name>
    <name type="common">gcode 4</name>
    <dbReference type="NCBI Taxonomy" id="1234023"/>
    <lineage>
        <taxon>Bacteria</taxon>
        <taxon>environmental samples</taxon>
    </lineage>
</organism>
<dbReference type="SUPFAM" id="SSF48452">
    <property type="entry name" value="TPR-like"/>
    <property type="match status" value="1"/>
</dbReference>
<dbReference type="Gene3D" id="1.10.260.40">
    <property type="entry name" value="lambda repressor-like DNA-binding domains"/>
    <property type="match status" value="1"/>
</dbReference>
<comment type="caution">
    <text evidence="2">The sequence shown here is derived from an EMBL/GenBank/DDBJ whole genome shotgun (WGS) entry which is preliminary data.</text>
</comment>
<dbReference type="CDD" id="cd00093">
    <property type="entry name" value="HTH_XRE"/>
    <property type="match status" value="1"/>
</dbReference>
<dbReference type="AlphaFoldDB" id="K2FYL9"/>
<proteinExistence type="predicted"/>
<protein>
    <recommendedName>
        <fullName evidence="1">HTH cro/C1-type domain-containing protein</fullName>
    </recommendedName>
</protein>
<feature type="non-terminal residue" evidence="2">
    <location>
        <position position="347"/>
    </location>
</feature>
<dbReference type="PROSITE" id="PS50943">
    <property type="entry name" value="HTH_CROC1"/>
    <property type="match status" value="1"/>
</dbReference>
<accession>K2FYL9</accession>
<evidence type="ECO:0000313" key="2">
    <source>
        <dbReference type="EMBL" id="EKE26997.1"/>
    </source>
</evidence>
<dbReference type="InterPro" id="IPR011990">
    <property type="entry name" value="TPR-like_helical_dom_sf"/>
</dbReference>